<feature type="region of interest" description="Disordered" evidence="1">
    <location>
        <begin position="277"/>
        <end position="307"/>
    </location>
</feature>
<keyword evidence="3" id="KW-1185">Reference proteome</keyword>
<dbReference type="PATRIC" id="fig|1227491.4.peg.91"/>
<dbReference type="InterPro" id="IPR006311">
    <property type="entry name" value="TAT_signal"/>
</dbReference>
<reference evidence="2 3" key="1">
    <citation type="journal article" date="2014" name="PLoS Genet.">
        <title>Phylogenetically driven sequencing of extremely halophilic archaea reveals strategies for static and dynamic osmo-response.</title>
        <authorList>
            <person name="Becker E.A."/>
            <person name="Seitzer P.M."/>
            <person name="Tritt A."/>
            <person name="Larsen D."/>
            <person name="Krusor M."/>
            <person name="Yao A.I."/>
            <person name="Wu D."/>
            <person name="Madern D."/>
            <person name="Eisen J.A."/>
            <person name="Darling A.E."/>
            <person name="Facciotti M.T."/>
        </authorList>
    </citation>
    <scope>NUCLEOTIDE SEQUENCE [LARGE SCALE GENOMIC DNA]</scope>
    <source>
        <strain evidence="2 3">DSM 13077</strain>
    </source>
</reference>
<dbReference type="Proteomes" id="UP000011591">
    <property type="component" value="Unassembled WGS sequence"/>
</dbReference>
<feature type="region of interest" description="Disordered" evidence="1">
    <location>
        <begin position="86"/>
        <end position="115"/>
    </location>
</feature>
<proteinExistence type="predicted"/>
<dbReference type="PROSITE" id="PS51318">
    <property type="entry name" value="TAT"/>
    <property type="match status" value="1"/>
</dbReference>
<evidence type="ECO:0000313" key="3">
    <source>
        <dbReference type="Proteomes" id="UP000011591"/>
    </source>
</evidence>
<comment type="caution">
    <text evidence="2">The sequence shown here is derived from an EMBL/GenBank/DDBJ whole genome shotgun (WGS) entry which is preliminary data.</text>
</comment>
<organism evidence="2 3">
    <name type="scientific">Natrialba aegyptia DSM 13077</name>
    <dbReference type="NCBI Taxonomy" id="1227491"/>
    <lineage>
        <taxon>Archaea</taxon>
        <taxon>Methanobacteriati</taxon>
        <taxon>Methanobacteriota</taxon>
        <taxon>Stenosarchaea group</taxon>
        <taxon>Halobacteria</taxon>
        <taxon>Halobacteriales</taxon>
        <taxon>Natrialbaceae</taxon>
        <taxon>Natrialba</taxon>
    </lineage>
</organism>
<name>M0BML3_9EURY</name>
<dbReference type="AlphaFoldDB" id="M0BML3"/>
<accession>M0BML3</accession>
<dbReference type="RefSeq" id="WP_006663659.1">
    <property type="nucleotide sequence ID" value="NZ_AOIP01000003.1"/>
</dbReference>
<sequence length="307" mass="33478">MTRDTPDDEKRTSTNMNRRTALGALGASLLATGSGFGIGGAGAMDGSARELGGFRVTGTIVTRATIRPTAVTITKRKTSSELKERYGKSEVVEERTIERPDPEADDLPEKAKREEQRDWDALYATGDEWETLFETQQETLMFTDDGVSADASYPSYVPKYYHAQDSGGYELKGPVNLLSNSTADADDLAVEIDSQGGILWNTWPVEYGRHMYIDGEWIENEASVASGPFGVLGRTHGRIWTGPYSNYGIVGAHIDDAAPHEATSYLDAEQEITDMMSGNSDYYDADNGEHPSTGNSLLDHNGDVSLI</sequence>
<evidence type="ECO:0000313" key="2">
    <source>
        <dbReference type="EMBL" id="ELZ11518.1"/>
    </source>
</evidence>
<gene>
    <name evidence="2" type="ORF">C480_00447</name>
</gene>
<protein>
    <submittedName>
        <fullName evidence="2">Uncharacterized protein</fullName>
    </submittedName>
</protein>
<evidence type="ECO:0000256" key="1">
    <source>
        <dbReference type="SAM" id="MobiDB-lite"/>
    </source>
</evidence>
<dbReference type="EMBL" id="AOIP01000003">
    <property type="protein sequence ID" value="ELZ11518.1"/>
    <property type="molecule type" value="Genomic_DNA"/>
</dbReference>